<dbReference type="SUPFAM" id="SSF81383">
    <property type="entry name" value="F-box domain"/>
    <property type="match status" value="1"/>
</dbReference>
<dbReference type="PROSITE" id="PS50181">
    <property type="entry name" value="FBOX"/>
    <property type="match status" value="1"/>
</dbReference>
<name>A0AAN8N6C5_9PEZI</name>
<organism evidence="2 3">
    <name type="scientific">Arthrobotrys conoides</name>
    <dbReference type="NCBI Taxonomy" id="74498"/>
    <lineage>
        <taxon>Eukaryota</taxon>
        <taxon>Fungi</taxon>
        <taxon>Dikarya</taxon>
        <taxon>Ascomycota</taxon>
        <taxon>Pezizomycotina</taxon>
        <taxon>Orbiliomycetes</taxon>
        <taxon>Orbiliales</taxon>
        <taxon>Orbiliaceae</taxon>
        <taxon>Arthrobotrys</taxon>
    </lineage>
</organism>
<dbReference type="AlphaFoldDB" id="A0AAN8N6C5"/>
<dbReference type="SMART" id="SM00256">
    <property type="entry name" value="FBOX"/>
    <property type="match status" value="2"/>
</dbReference>
<accession>A0AAN8N6C5</accession>
<dbReference type="Proteomes" id="UP001307849">
    <property type="component" value="Unassembled WGS sequence"/>
</dbReference>
<feature type="domain" description="F-box" evidence="1">
    <location>
        <begin position="39"/>
        <end position="92"/>
    </location>
</feature>
<sequence length="268" mass="30869">MALDIPPELWLEIISSLTYEDVHFGLKRVNRSFHRLIGGLTIHRLPLSLWEQIFTHLDYSTLLKTSSSCKSFRGCIKYSDSKQIQASTFRERLFSRTMLPPGTKFSLHPVFEHLQIGRSPSSAFLYVIPRHMEGCLKPIDIDSHPIVSENITSPPVQLYEIQDFDFTTFGEGGGHSDHMKPATIKDVILDMQRLGDERSHCTYLTRVDTESMEIIQNGTTREFVSLEGRRVVKDIEYGAVVLRLLAVPDWCYNGYWIDEEESERNAEW</sequence>
<evidence type="ECO:0000313" key="3">
    <source>
        <dbReference type="Proteomes" id="UP001307849"/>
    </source>
</evidence>
<keyword evidence="3" id="KW-1185">Reference proteome</keyword>
<dbReference type="Pfam" id="PF00646">
    <property type="entry name" value="F-box"/>
    <property type="match status" value="2"/>
</dbReference>
<dbReference type="InterPro" id="IPR001810">
    <property type="entry name" value="F-box_dom"/>
</dbReference>
<dbReference type="Gene3D" id="1.20.1280.50">
    <property type="match status" value="1"/>
</dbReference>
<gene>
    <name evidence="2" type="ORF">TWF506_004740</name>
</gene>
<evidence type="ECO:0000259" key="1">
    <source>
        <dbReference type="PROSITE" id="PS50181"/>
    </source>
</evidence>
<evidence type="ECO:0000313" key="2">
    <source>
        <dbReference type="EMBL" id="KAK6497267.1"/>
    </source>
</evidence>
<dbReference type="EMBL" id="JAVHJM010000015">
    <property type="protein sequence ID" value="KAK6497267.1"/>
    <property type="molecule type" value="Genomic_DNA"/>
</dbReference>
<proteinExistence type="predicted"/>
<comment type="caution">
    <text evidence="2">The sequence shown here is derived from an EMBL/GenBank/DDBJ whole genome shotgun (WGS) entry which is preliminary data.</text>
</comment>
<reference evidence="2 3" key="1">
    <citation type="submission" date="2019-10" db="EMBL/GenBank/DDBJ databases">
        <authorList>
            <person name="Palmer J.M."/>
        </authorList>
    </citation>
    <scope>NUCLEOTIDE SEQUENCE [LARGE SCALE GENOMIC DNA]</scope>
    <source>
        <strain evidence="2 3">TWF506</strain>
    </source>
</reference>
<dbReference type="CDD" id="cd09917">
    <property type="entry name" value="F-box_SF"/>
    <property type="match status" value="1"/>
</dbReference>
<dbReference type="InterPro" id="IPR036047">
    <property type="entry name" value="F-box-like_dom_sf"/>
</dbReference>
<protein>
    <recommendedName>
        <fullName evidence="1">F-box domain-containing protein</fullName>
    </recommendedName>
</protein>